<dbReference type="InterPro" id="IPR036388">
    <property type="entry name" value="WH-like_DNA-bd_sf"/>
</dbReference>
<dbReference type="EMBL" id="FNOT01000003">
    <property type="protein sequence ID" value="SDX78516.1"/>
    <property type="molecule type" value="Genomic_DNA"/>
</dbReference>
<feature type="region of interest" description="Disordered" evidence="2">
    <location>
        <begin position="1"/>
        <end position="44"/>
    </location>
</feature>
<dbReference type="PROSITE" id="PS50921">
    <property type="entry name" value="ANTAR"/>
    <property type="match status" value="1"/>
</dbReference>
<dbReference type="AlphaFoldDB" id="A0A1H3EIE3"/>
<proteinExistence type="predicted"/>
<organism evidence="4 5">
    <name type="scientific">Geodermatophilus africanus</name>
    <dbReference type="NCBI Taxonomy" id="1137993"/>
    <lineage>
        <taxon>Bacteria</taxon>
        <taxon>Bacillati</taxon>
        <taxon>Actinomycetota</taxon>
        <taxon>Actinomycetes</taxon>
        <taxon>Geodermatophilales</taxon>
        <taxon>Geodermatophilaceae</taxon>
        <taxon>Geodermatophilus</taxon>
    </lineage>
</organism>
<protein>
    <submittedName>
        <fullName evidence="4">ANTAR domain-containing protein</fullName>
    </submittedName>
</protein>
<dbReference type="SUPFAM" id="SSF52172">
    <property type="entry name" value="CheY-like"/>
    <property type="match status" value="1"/>
</dbReference>
<feature type="coiled-coil region" evidence="1">
    <location>
        <begin position="50"/>
        <end position="77"/>
    </location>
</feature>
<feature type="domain" description="ANTAR" evidence="3">
    <location>
        <begin position="57"/>
        <end position="118"/>
    </location>
</feature>
<sequence length="123" mass="13340">MTDDSTVTGERPTVPDPTAADRQAAPGPSRDAETAVGTRQRAGGPAAVELAALRTRAEAAEDRADNLERALLTNRRIGMAIGILLERLRVTEEQAFDVLRRESMRQNVRLAQVAEQVVYTGTL</sequence>
<keyword evidence="5" id="KW-1185">Reference proteome</keyword>
<evidence type="ECO:0000259" key="3">
    <source>
        <dbReference type="PROSITE" id="PS50921"/>
    </source>
</evidence>
<dbReference type="Gene3D" id="1.10.10.10">
    <property type="entry name" value="Winged helix-like DNA-binding domain superfamily/Winged helix DNA-binding domain"/>
    <property type="match status" value="1"/>
</dbReference>
<accession>A0A1H3EIE3</accession>
<dbReference type="Pfam" id="PF03861">
    <property type="entry name" value="ANTAR"/>
    <property type="match status" value="1"/>
</dbReference>
<dbReference type="SMART" id="SM01012">
    <property type="entry name" value="ANTAR"/>
    <property type="match status" value="1"/>
</dbReference>
<dbReference type="OrthoDB" id="3688893at2"/>
<dbReference type="InterPro" id="IPR005561">
    <property type="entry name" value="ANTAR"/>
</dbReference>
<dbReference type="GO" id="GO:0003723">
    <property type="term" value="F:RNA binding"/>
    <property type="evidence" value="ECO:0007669"/>
    <property type="project" value="InterPro"/>
</dbReference>
<reference evidence="5" key="1">
    <citation type="submission" date="2016-10" db="EMBL/GenBank/DDBJ databases">
        <authorList>
            <person name="Varghese N."/>
            <person name="Submissions S."/>
        </authorList>
    </citation>
    <scope>NUCLEOTIDE SEQUENCE [LARGE SCALE GENOMIC DNA]</scope>
    <source>
        <strain evidence="5">DSM 45422</strain>
    </source>
</reference>
<dbReference type="Proteomes" id="UP000198921">
    <property type="component" value="Unassembled WGS sequence"/>
</dbReference>
<evidence type="ECO:0000256" key="2">
    <source>
        <dbReference type="SAM" id="MobiDB-lite"/>
    </source>
</evidence>
<keyword evidence="1" id="KW-0175">Coiled coil</keyword>
<evidence type="ECO:0000256" key="1">
    <source>
        <dbReference type="SAM" id="Coils"/>
    </source>
</evidence>
<dbReference type="STRING" id="1137993.SAMN05660209_01229"/>
<dbReference type="RefSeq" id="WP_091152562.1">
    <property type="nucleotide sequence ID" value="NZ_FNOT01000003.1"/>
</dbReference>
<name>A0A1H3EIE3_9ACTN</name>
<dbReference type="InterPro" id="IPR011006">
    <property type="entry name" value="CheY-like_superfamily"/>
</dbReference>
<evidence type="ECO:0000313" key="4">
    <source>
        <dbReference type="EMBL" id="SDX78516.1"/>
    </source>
</evidence>
<gene>
    <name evidence="4" type="ORF">SAMN05660209_01229</name>
</gene>
<evidence type="ECO:0000313" key="5">
    <source>
        <dbReference type="Proteomes" id="UP000198921"/>
    </source>
</evidence>